<dbReference type="Gene3D" id="3.20.20.100">
    <property type="entry name" value="NADP-dependent oxidoreductase domain"/>
    <property type="match status" value="1"/>
</dbReference>
<dbReference type="Gene3D" id="1.10.287.110">
    <property type="entry name" value="DnaJ domain"/>
    <property type="match status" value="1"/>
</dbReference>
<dbReference type="Pfam" id="PF00226">
    <property type="entry name" value="DnaJ"/>
    <property type="match status" value="1"/>
</dbReference>
<dbReference type="Proteomes" id="UP000355283">
    <property type="component" value="Unassembled WGS sequence"/>
</dbReference>
<feature type="coiled-coil region" evidence="1">
    <location>
        <begin position="308"/>
        <end position="342"/>
    </location>
</feature>
<accession>A0A4D9D090</accession>
<dbReference type="PROSITE" id="PS50076">
    <property type="entry name" value="DNAJ_2"/>
    <property type="match status" value="1"/>
</dbReference>
<dbReference type="SMART" id="SM00271">
    <property type="entry name" value="DnaJ"/>
    <property type="match status" value="1"/>
</dbReference>
<gene>
    <name evidence="4" type="ORF">NSK_003505</name>
</gene>
<dbReference type="CDD" id="cd06257">
    <property type="entry name" value="DnaJ"/>
    <property type="match status" value="1"/>
</dbReference>
<evidence type="ECO:0000313" key="4">
    <source>
        <dbReference type="EMBL" id="TFJ85081.1"/>
    </source>
</evidence>
<dbReference type="OrthoDB" id="10250354at2759"/>
<feature type="region of interest" description="Disordered" evidence="2">
    <location>
        <begin position="401"/>
        <end position="513"/>
    </location>
</feature>
<protein>
    <recommendedName>
        <fullName evidence="3">J domain-containing protein</fullName>
    </recommendedName>
</protein>
<dbReference type="InterPro" id="IPR001623">
    <property type="entry name" value="DnaJ_domain"/>
</dbReference>
<dbReference type="Pfam" id="PF00248">
    <property type="entry name" value="Aldo_ket_red"/>
    <property type="match status" value="1"/>
</dbReference>
<evidence type="ECO:0000256" key="2">
    <source>
        <dbReference type="SAM" id="MobiDB-lite"/>
    </source>
</evidence>
<dbReference type="InterPro" id="IPR036869">
    <property type="entry name" value="J_dom_sf"/>
</dbReference>
<dbReference type="PANTHER" id="PTHR44272:SF3">
    <property type="entry name" value="J DOMAIN-CONTAINING PROTEIN"/>
    <property type="match status" value="1"/>
</dbReference>
<dbReference type="PRINTS" id="PR00625">
    <property type="entry name" value="JDOMAIN"/>
</dbReference>
<dbReference type="InterPro" id="IPR018253">
    <property type="entry name" value="DnaJ_domain_CS"/>
</dbReference>
<sequence length="873" mass="96529">MADHLRRADRSKQTKNFYTVLGVEKGASINQITKAYRILALRYHPDRNLKDAPTGEKFKEISTAYAILSDPNKRRRYDLSGGDTSEMFDDSTESLDLENLNSLQKVVFAIITRFGPNFQTQVNAETLIKAKDLCNDVRAKNQGKETGKREEGQRVVNLKPGFSMVGKTVAQRGNFYRLQLSEADAANGVIVSCCSSSQDRFKLLCFEADGSVRYMQESSPHHEKKDTVADLLLVPFQTITSYGTSENYEIKKTDPLLFSRLNILTLEARSIQAGEHLLCVYGDNWYTGSSYTITIMRAHLDPLLVQTMREMDDKLYAKKGEIERLKEQYDRAEAAFEAIKAKVDEESKVTEALVQEREAAYSRFITSSVRNYGPHLSAGLKGPPTSSTAQAAPSLPLAQGSHMEALSASTSSGLPVGVSETNKDSKELVSPAARDSADLGEGKNCLSAPGAGVTRAAERSGNSDKSISGTSPTKSASLPPDGERAGPGSRRRQSRFNKEPKQPEEPKKDTKFSKDSHFYTGAIGIGTYSWGDRRDGFFYGDYPSNAMERSQMSCGAFNEQDIEEAFTCLEEAGLPMFDARELYPCEDFLGEMVAHWKKRQLKLQSGVKQVRPFIATSYQARLFGRGLLDVRGGRRAVLRALEHSLEALQATRVDLYQVTKPGPLYWGGEKAIFEAVAQAKRMRLLDHVGVIGYLTEEDLRRAKDVAKQHGINLRSNSFELSLANPAAALLDGTVAACEKLGIMPLANRPLAGGLAAGTYTMMDPSGGRSRKPRYTFPDLEPLYPVHKALREQAGKYTEKLGRRVNTAQVSINWVRAQGVIPVVGVKTGAQAKDMVDAAAWDLEAEDVQELSRVALDTYSKRRKIKELIAKARR</sequence>
<feature type="domain" description="J" evidence="3">
    <location>
        <begin position="16"/>
        <end position="81"/>
    </location>
</feature>
<evidence type="ECO:0000256" key="1">
    <source>
        <dbReference type="SAM" id="Coils"/>
    </source>
</evidence>
<organism evidence="4 5">
    <name type="scientific">Nannochloropsis salina CCMP1776</name>
    <dbReference type="NCBI Taxonomy" id="1027361"/>
    <lineage>
        <taxon>Eukaryota</taxon>
        <taxon>Sar</taxon>
        <taxon>Stramenopiles</taxon>
        <taxon>Ochrophyta</taxon>
        <taxon>Eustigmatophyceae</taxon>
        <taxon>Eustigmatales</taxon>
        <taxon>Monodopsidaceae</taxon>
        <taxon>Microchloropsis</taxon>
        <taxon>Microchloropsis salina</taxon>
    </lineage>
</organism>
<dbReference type="AlphaFoldDB" id="A0A4D9D090"/>
<dbReference type="InterPro" id="IPR052812">
    <property type="entry name" value="Plant_DnaJ_domain"/>
</dbReference>
<name>A0A4D9D090_9STRA</name>
<dbReference type="SUPFAM" id="SSF51430">
    <property type="entry name" value="NAD(P)-linked oxidoreductase"/>
    <property type="match status" value="1"/>
</dbReference>
<dbReference type="SUPFAM" id="SSF46565">
    <property type="entry name" value="Chaperone J-domain"/>
    <property type="match status" value="1"/>
</dbReference>
<keyword evidence="1" id="KW-0175">Coiled coil</keyword>
<evidence type="ECO:0000259" key="3">
    <source>
        <dbReference type="PROSITE" id="PS50076"/>
    </source>
</evidence>
<dbReference type="EMBL" id="SDOX01000016">
    <property type="protein sequence ID" value="TFJ85081.1"/>
    <property type="molecule type" value="Genomic_DNA"/>
</dbReference>
<keyword evidence="5" id="KW-1185">Reference proteome</keyword>
<proteinExistence type="predicted"/>
<comment type="caution">
    <text evidence="4">The sequence shown here is derived from an EMBL/GenBank/DDBJ whole genome shotgun (WGS) entry which is preliminary data.</text>
</comment>
<dbReference type="InterPro" id="IPR023210">
    <property type="entry name" value="NADP_OxRdtase_dom"/>
</dbReference>
<feature type="compositionally biased region" description="Polar residues" evidence="2">
    <location>
        <begin position="463"/>
        <end position="476"/>
    </location>
</feature>
<dbReference type="PROSITE" id="PS00636">
    <property type="entry name" value="DNAJ_1"/>
    <property type="match status" value="1"/>
</dbReference>
<dbReference type="PANTHER" id="PTHR44272">
    <property type="entry name" value="DNAJ DOMAIN (PROKARYOTIC HEAT SHOCK PROTEIN)"/>
    <property type="match status" value="1"/>
</dbReference>
<feature type="compositionally biased region" description="Basic and acidic residues" evidence="2">
    <location>
        <begin position="496"/>
        <end position="513"/>
    </location>
</feature>
<dbReference type="InterPro" id="IPR036812">
    <property type="entry name" value="NAD(P)_OxRdtase_dom_sf"/>
</dbReference>
<reference evidence="4 5" key="1">
    <citation type="submission" date="2019-01" db="EMBL/GenBank/DDBJ databases">
        <title>Nuclear Genome Assembly of the Microalgal Biofuel strain Nannochloropsis salina CCMP1776.</title>
        <authorList>
            <person name="Hovde B."/>
        </authorList>
    </citation>
    <scope>NUCLEOTIDE SEQUENCE [LARGE SCALE GENOMIC DNA]</scope>
    <source>
        <strain evidence="4 5">CCMP1776</strain>
    </source>
</reference>
<evidence type="ECO:0000313" key="5">
    <source>
        <dbReference type="Proteomes" id="UP000355283"/>
    </source>
</evidence>